<feature type="domain" description="PucR C-terminal helix-turn-helix" evidence="2">
    <location>
        <begin position="458"/>
        <end position="516"/>
    </location>
</feature>
<dbReference type="InterPro" id="IPR012914">
    <property type="entry name" value="PucR_dom"/>
</dbReference>
<organism evidence="3 4">
    <name type="scientific">Ectobacillus funiculus</name>
    <dbReference type="NCBI Taxonomy" id="137993"/>
    <lineage>
        <taxon>Bacteria</taxon>
        <taxon>Bacillati</taxon>
        <taxon>Bacillota</taxon>
        <taxon>Bacilli</taxon>
        <taxon>Bacillales</taxon>
        <taxon>Bacillaceae</taxon>
        <taxon>Ectobacillus</taxon>
    </lineage>
</organism>
<comment type="caution">
    <text evidence="3">The sequence shown here is derived from an EMBL/GenBank/DDBJ whole genome shotgun (WGS) entry which is preliminary data.</text>
</comment>
<dbReference type="InterPro" id="IPR051448">
    <property type="entry name" value="CdaR-like_regulators"/>
</dbReference>
<sequence length="533" mass="61879">MQYHFQLTVTDILKRKHFENIQFIAGQGGLYRVVKWVHVVEVAKIKSLLNGNELILSTGVGWRDDSQAFVAFLQELIDSNASGLCIDMGSSVFPIPQEGVALANAHQFPILLFLKEVPFVEITHDIHSHLIHQHYQMISNLEEYSQQLNKKLLSIQHHEEILSLLHDHLGHTVLFRMKGNDVQVVPSSSDVSYAFLVECQGKELLQKRVAHQSIQVLGQNYADLYIYAEDEEISEYDTLILDRTSTAVAQHLLRDLYVEEKKRAEEDEWVNSWLHGEHTEIEIADFLKSSYANGKCKGGTVCICKFHEFPQSGSDKTYFKLLFRTIFEQLGFYALSIEKRNEATFILLNYRETKNQKQRLEMGIEKLLNSEFIKKRKTVVTVGVGKLIEQLSDMHRSFKTAQETIRVQNNLAKVCHFYEDLHMYRILSMLNEQSDLQGIVMEYLDPVVRYDKKYNGKLMETLRVYLSCNGSKQETANRLFVVRQTLYHRITKLEGLLGNDFMNSEKRLVIEFMLQAYDYLVSTKQMKQYPVER</sequence>
<evidence type="ECO:0000259" key="1">
    <source>
        <dbReference type="Pfam" id="PF07905"/>
    </source>
</evidence>
<reference evidence="3 4" key="1">
    <citation type="submission" date="2024-09" db="EMBL/GenBank/DDBJ databases">
        <authorList>
            <person name="Sun Q."/>
            <person name="Mori K."/>
        </authorList>
    </citation>
    <scope>NUCLEOTIDE SEQUENCE [LARGE SCALE GENOMIC DNA]</scope>
    <source>
        <strain evidence="3 4">JCM 11201</strain>
    </source>
</reference>
<evidence type="ECO:0000313" key="4">
    <source>
        <dbReference type="Proteomes" id="UP001589609"/>
    </source>
</evidence>
<dbReference type="PANTHER" id="PTHR33744">
    <property type="entry name" value="CARBOHYDRATE DIACID REGULATOR"/>
    <property type="match status" value="1"/>
</dbReference>
<gene>
    <name evidence="3" type="ORF">ACFFMS_02835</name>
</gene>
<dbReference type="InterPro" id="IPR042070">
    <property type="entry name" value="PucR_C-HTH_sf"/>
</dbReference>
<dbReference type="InterPro" id="IPR025736">
    <property type="entry name" value="PucR_C-HTH_dom"/>
</dbReference>
<evidence type="ECO:0000313" key="3">
    <source>
        <dbReference type="EMBL" id="MFB9757480.1"/>
    </source>
</evidence>
<dbReference type="Pfam" id="PF07905">
    <property type="entry name" value="PucR"/>
    <property type="match status" value="1"/>
</dbReference>
<keyword evidence="4" id="KW-1185">Reference proteome</keyword>
<protein>
    <submittedName>
        <fullName evidence="3">PucR family transcriptional regulator</fullName>
    </submittedName>
</protein>
<dbReference type="Proteomes" id="UP001589609">
    <property type="component" value="Unassembled WGS sequence"/>
</dbReference>
<feature type="domain" description="Purine catabolism PurC-like" evidence="1">
    <location>
        <begin position="11"/>
        <end position="130"/>
    </location>
</feature>
<dbReference type="RefSeq" id="WP_379947786.1">
    <property type="nucleotide sequence ID" value="NZ_JBHMAF010000013.1"/>
</dbReference>
<dbReference type="EMBL" id="JBHMAF010000013">
    <property type="protein sequence ID" value="MFB9757480.1"/>
    <property type="molecule type" value="Genomic_DNA"/>
</dbReference>
<proteinExistence type="predicted"/>
<name>A0ABV5WA68_9BACI</name>
<evidence type="ECO:0000259" key="2">
    <source>
        <dbReference type="Pfam" id="PF13556"/>
    </source>
</evidence>
<accession>A0ABV5WA68</accession>
<dbReference type="Pfam" id="PF13556">
    <property type="entry name" value="HTH_30"/>
    <property type="match status" value="1"/>
</dbReference>
<dbReference type="Gene3D" id="1.10.10.2840">
    <property type="entry name" value="PucR C-terminal helix-turn-helix domain"/>
    <property type="match status" value="1"/>
</dbReference>
<dbReference type="PANTHER" id="PTHR33744:SF1">
    <property type="entry name" value="DNA-BINDING TRANSCRIPTIONAL ACTIVATOR ADER"/>
    <property type="match status" value="1"/>
</dbReference>